<evidence type="ECO:0000259" key="2">
    <source>
        <dbReference type="Pfam" id="PF13690"/>
    </source>
</evidence>
<protein>
    <submittedName>
        <fullName evidence="3">Chemotaxis protein CheX</fullName>
    </submittedName>
</protein>
<dbReference type="EMBL" id="DRBS01000246">
    <property type="protein sequence ID" value="HDD44480.1"/>
    <property type="molecule type" value="Genomic_DNA"/>
</dbReference>
<dbReference type="PANTHER" id="PTHR39452:SF1">
    <property type="entry name" value="CHEY-P PHOSPHATASE CHEX"/>
    <property type="match status" value="1"/>
</dbReference>
<dbReference type="AlphaFoldDB" id="A0A7C0U2Y4"/>
<dbReference type="PANTHER" id="PTHR39452">
    <property type="entry name" value="CHEY-P PHOSPHATASE CHEX"/>
    <property type="match status" value="1"/>
</dbReference>
<sequence length="155" mass="17034">MDKQLIDAFTKATQEVFAMMAGIEVGENKIVKDKQQKIYGDVSGVIGFTDKFSENINGSIVLALPLSLAKKAVANMLAINESELEEEDIQDGIGELVNMIAGDAKSKCNNAFKISLPTVITGLHHSIGKIKEEIVIVKFKNNEETFYLQISLEEK</sequence>
<dbReference type="InterPro" id="IPR028051">
    <property type="entry name" value="CheX-like_dom"/>
</dbReference>
<dbReference type="CDD" id="cd17906">
    <property type="entry name" value="CheX"/>
    <property type="match status" value="1"/>
</dbReference>
<dbReference type="SUPFAM" id="SSF103039">
    <property type="entry name" value="CheC-like"/>
    <property type="match status" value="1"/>
</dbReference>
<dbReference type="Pfam" id="PF13690">
    <property type="entry name" value="CheX"/>
    <property type="match status" value="1"/>
</dbReference>
<dbReference type="InterPro" id="IPR038756">
    <property type="entry name" value="CheX-like"/>
</dbReference>
<proteinExistence type="predicted"/>
<reference evidence="3" key="1">
    <citation type="journal article" date="2020" name="mSystems">
        <title>Genome- and Community-Level Interaction Insights into Carbon Utilization and Element Cycling Functions of Hydrothermarchaeota in Hydrothermal Sediment.</title>
        <authorList>
            <person name="Zhou Z."/>
            <person name="Liu Y."/>
            <person name="Xu W."/>
            <person name="Pan J."/>
            <person name="Luo Z.H."/>
            <person name="Li M."/>
        </authorList>
    </citation>
    <scope>NUCLEOTIDE SEQUENCE [LARGE SCALE GENOMIC DNA]</scope>
    <source>
        <strain evidence="3">HyVt-233</strain>
    </source>
</reference>
<dbReference type="InterPro" id="IPR028976">
    <property type="entry name" value="CheC-like_sf"/>
</dbReference>
<keyword evidence="1" id="KW-0145">Chemotaxis</keyword>
<dbReference type="GO" id="GO:0006935">
    <property type="term" value="P:chemotaxis"/>
    <property type="evidence" value="ECO:0007669"/>
    <property type="project" value="UniProtKB-KW"/>
</dbReference>
<name>A0A7C0U2Y4_DESA2</name>
<feature type="domain" description="Chemotaxis phosphatase CheX-like" evidence="2">
    <location>
        <begin position="43"/>
        <end position="139"/>
    </location>
</feature>
<evidence type="ECO:0000313" key="3">
    <source>
        <dbReference type="EMBL" id="HDD44480.1"/>
    </source>
</evidence>
<dbReference type="Proteomes" id="UP000886289">
    <property type="component" value="Unassembled WGS sequence"/>
</dbReference>
<gene>
    <name evidence="3" type="ORF">ENG63_06445</name>
</gene>
<evidence type="ECO:0000256" key="1">
    <source>
        <dbReference type="ARBA" id="ARBA00022500"/>
    </source>
</evidence>
<accession>A0A7C0U2Y4</accession>
<comment type="caution">
    <text evidence="3">The sequence shown here is derived from an EMBL/GenBank/DDBJ whole genome shotgun (WGS) entry which is preliminary data.</text>
</comment>
<dbReference type="Gene3D" id="3.40.1550.10">
    <property type="entry name" value="CheC-like"/>
    <property type="match status" value="1"/>
</dbReference>
<organism evidence="3">
    <name type="scientific">Desulfofervidus auxilii</name>
    <dbReference type="NCBI Taxonomy" id="1621989"/>
    <lineage>
        <taxon>Bacteria</taxon>
        <taxon>Pseudomonadati</taxon>
        <taxon>Thermodesulfobacteriota</taxon>
        <taxon>Candidatus Desulfofervidia</taxon>
        <taxon>Candidatus Desulfofervidales</taxon>
        <taxon>Candidatus Desulfofervidaceae</taxon>
        <taxon>Candidatus Desulfofervidus</taxon>
    </lineage>
</organism>